<feature type="domain" description="Desulfoferrodoxin N-terminal" evidence="9">
    <location>
        <begin position="3"/>
        <end position="37"/>
    </location>
</feature>
<dbReference type="Pfam" id="PF01880">
    <property type="entry name" value="Desulfoferrodox"/>
    <property type="match status" value="1"/>
</dbReference>
<feature type="binding site" evidence="7">
    <location>
        <position position="10"/>
    </location>
    <ligand>
        <name>Fe cation</name>
        <dbReference type="ChEBI" id="CHEBI:24875"/>
        <label>1</label>
    </ligand>
</feature>
<protein>
    <submittedName>
        <fullName evidence="10">Desulfoferrodoxin</fullName>
    </submittedName>
</protein>
<dbReference type="EMBL" id="CP000559">
    <property type="protein sequence ID" value="ABN06349.1"/>
    <property type="molecule type" value="Genomic_DNA"/>
</dbReference>
<dbReference type="GO" id="GO:0016491">
    <property type="term" value="F:oxidoreductase activity"/>
    <property type="evidence" value="ECO:0007669"/>
    <property type="project" value="InterPro"/>
</dbReference>
<dbReference type="InterPro" id="IPR038094">
    <property type="entry name" value="Desulfoferrodoxin_N_sf"/>
</dbReference>
<dbReference type="RefSeq" id="WP_011832550.1">
    <property type="nucleotide sequence ID" value="NC_008942.1"/>
</dbReference>
<dbReference type="Gene3D" id="2.20.28.100">
    <property type="entry name" value="Desulphoferrodoxin, N-terminal domain"/>
    <property type="match status" value="1"/>
</dbReference>
<evidence type="ECO:0000313" key="11">
    <source>
        <dbReference type="Proteomes" id="UP000000365"/>
    </source>
</evidence>
<dbReference type="KEGG" id="mla:Mlab_0173"/>
<dbReference type="InterPro" id="IPR002742">
    <property type="entry name" value="Desulfoferrodoxin_Fe-bd_dom"/>
</dbReference>
<evidence type="ECO:0000256" key="7">
    <source>
        <dbReference type="PIRSR" id="PIRSR604793-1"/>
    </source>
</evidence>
<evidence type="ECO:0000256" key="6">
    <source>
        <dbReference type="ARBA" id="ARBA00023004"/>
    </source>
</evidence>
<dbReference type="PANTHER" id="PTHR36541">
    <property type="entry name" value="SUPEROXIDE REDUCTASE-RELATED"/>
    <property type="match status" value="1"/>
</dbReference>
<keyword evidence="6 7" id="KW-0408">Iron</keyword>
<evidence type="ECO:0000313" key="10">
    <source>
        <dbReference type="EMBL" id="ABN06349.1"/>
    </source>
</evidence>
<evidence type="ECO:0000256" key="2">
    <source>
        <dbReference type="ARBA" id="ARBA00005941"/>
    </source>
</evidence>
<dbReference type="NCBIfam" id="TIGR00320">
    <property type="entry name" value="dfx_rbo"/>
    <property type="match status" value="1"/>
</dbReference>
<evidence type="ECO:0000259" key="9">
    <source>
        <dbReference type="Pfam" id="PF06397"/>
    </source>
</evidence>
<dbReference type="InterPro" id="IPR036073">
    <property type="entry name" value="Desulfoferrodoxin_Fe-bd_dom_sf"/>
</dbReference>
<gene>
    <name evidence="10" type="ordered locus">Mlab_0173</name>
</gene>
<keyword evidence="11" id="KW-1185">Reference proteome</keyword>
<accession>A2SPU3</accession>
<dbReference type="GeneID" id="4795838"/>
<organism evidence="10 11">
    <name type="scientific">Methanocorpusculum labreanum (strain ATCC 43576 / DSM 4855 / Z)</name>
    <dbReference type="NCBI Taxonomy" id="410358"/>
    <lineage>
        <taxon>Archaea</taxon>
        <taxon>Methanobacteriati</taxon>
        <taxon>Methanobacteriota</taxon>
        <taxon>Stenosarchaea group</taxon>
        <taxon>Methanomicrobia</taxon>
        <taxon>Methanomicrobiales</taxon>
        <taxon>Methanocorpusculaceae</taxon>
        <taxon>Methanocorpusculum</taxon>
    </lineage>
</organism>
<dbReference type="SUPFAM" id="SSF57802">
    <property type="entry name" value="Rubredoxin-like"/>
    <property type="match status" value="1"/>
</dbReference>
<sequence length="127" mass="13906">MTQAKEIYKCAICGNTVRVIGKGKGQLVCCGQPMNLLEENSTDASLEKHVPVIEEVAGGYKVAVGSAPHPMLDEHYITWVALRTDDGIVHEKFLVPGEKPEMIVKTTAKAEKAGEYCNQHGLWVKKV</sequence>
<evidence type="ECO:0000259" key="8">
    <source>
        <dbReference type="Pfam" id="PF01880"/>
    </source>
</evidence>
<keyword evidence="3" id="KW-0813">Transport</keyword>
<dbReference type="Gene3D" id="2.60.40.730">
    <property type="entry name" value="SOR catalytic domain"/>
    <property type="match status" value="1"/>
</dbReference>
<keyword evidence="5" id="KW-0249">Electron transport</keyword>
<feature type="binding site" evidence="7">
    <location>
        <position position="30"/>
    </location>
    <ligand>
        <name>Fe cation</name>
        <dbReference type="ChEBI" id="CHEBI:24875"/>
        <label>1</label>
    </ligand>
</feature>
<dbReference type="NCBIfam" id="TIGR00319">
    <property type="entry name" value="desulf_FeS4"/>
    <property type="match status" value="1"/>
</dbReference>
<dbReference type="Proteomes" id="UP000000365">
    <property type="component" value="Chromosome"/>
</dbReference>
<feature type="binding site" evidence="7">
    <location>
        <position position="120"/>
    </location>
    <ligand>
        <name>Fe cation</name>
        <dbReference type="ChEBI" id="CHEBI:24875"/>
        <label>1</label>
    </ligand>
</feature>
<dbReference type="InterPro" id="IPR051233">
    <property type="entry name" value="Desulfoferrodoxin_SOR"/>
</dbReference>
<name>A2SPU3_METLZ</name>
<dbReference type="InterPro" id="IPR004793">
    <property type="entry name" value="Desulfoferrodoxin_rbo"/>
</dbReference>
<feature type="binding site" evidence="7">
    <location>
        <position position="49"/>
    </location>
    <ligand>
        <name>Fe cation</name>
        <dbReference type="ChEBI" id="CHEBI:24875"/>
        <label>2</label>
        <note>catalytic</note>
    </ligand>
</feature>
<evidence type="ECO:0000256" key="1">
    <source>
        <dbReference type="ARBA" id="ARBA00001973"/>
    </source>
</evidence>
<dbReference type="AlphaFoldDB" id="A2SPU3"/>
<dbReference type="OrthoDB" id="30725at2157"/>
<dbReference type="InterPro" id="IPR004462">
    <property type="entry name" value="Desulfoferrodoxin_N"/>
</dbReference>
<dbReference type="GO" id="GO:0005506">
    <property type="term" value="F:iron ion binding"/>
    <property type="evidence" value="ECO:0007669"/>
    <property type="project" value="InterPro"/>
</dbReference>
<proteinExistence type="inferred from homology"/>
<reference evidence="10 11" key="1">
    <citation type="journal article" date="2009" name="Stand. Genomic Sci.">
        <title>Complete genome sequence of Methanocorpusculum labreanum type strain Z.</title>
        <authorList>
            <person name="Anderson I.J."/>
            <person name="Sieprawska-Lupa M."/>
            <person name="Goltsman E."/>
            <person name="Lapidus A."/>
            <person name="Copeland A."/>
            <person name="Glavina Del Rio T."/>
            <person name="Tice H."/>
            <person name="Dalin E."/>
            <person name="Barry K."/>
            <person name="Pitluck S."/>
            <person name="Hauser L."/>
            <person name="Land M."/>
            <person name="Lucas S."/>
            <person name="Richardson P."/>
            <person name="Whitman W.B."/>
            <person name="Kyrpides N.C."/>
        </authorList>
    </citation>
    <scope>NUCLEOTIDE SEQUENCE [LARGE SCALE GENOMIC DNA]</scope>
    <source>
        <strain evidence="11">ATCC 43576 / DSM 4855 / Z</strain>
    </source>
</reference>
<dbReference type="Pfam" id="PF06397">
    <property type="entry name" value="Desulfoferrod_N"/>
    <property type="match status" value="1"/>
</dbReference>
<evidence type="ECO:0000256" key="4">
    <source>
        <dbReference type="ARBA" id="ARBA00022723"/>
    </source>
</evidence>
<feature type="binding site" evidence="7">
    <location>
        <position position="117"/>
    </location>
    <ligand>
        <name>Fe cation</name>
        <dbReference type="ChEBI" id="CHEBI:24875"/>
        <label>1</label>
    </ligand>
</feature>
<dbReference type="SUPFAM" id="SSF49367">
    <property type="entry name" value="Superoxide reductase-like"/>
    <property type="match status" value="1"/>
</dbReference>
<dbReference type="CDD" id="cd00974">
    <property type="entry name" value="DSRD"/>
    <property type="match status" value="1"/>
</dbReference>
<feature type="binding site" evidence="7">
    <location>
        <position position="75"/>
    </location>
    <ligand>
        <name>Fe cation</name>
        <dbReference type="ChEBI" id="CHEBI:24875"/>
        <label>2</label>
        <note>catalytic</note>
    </ligand>
</feature>
<dbReference type="HOGENOM" id="CLU_118960_1_0_2"/>
<dbReference type="SMR" id="A2SPU3"/>
<feature type="domain" description="Desulfoferrodoxin ferrous iron-binding" evidence="8">
    <location>
        <begin position="42"/>
        <end position="125"/>
    </location>
</feature>
<feature type="binding site" evidence="7">
    <location>
        <position position="13"/>
    </location>
    <ligand>
        <name>Fe cation</name>
        <dbReference type="ChEBI" id="CHEBI:24875"/>
        <label>1</label>
    </ligand>
</feature>
<comment type="cofactor">
    <cofactor evidence="7">
        <name>Fe(3+)</name>
        <dbReference type="ChEBI" id="CHEBI:29034"/>
    </cofactor>
    <text evidence="7">Binds 1 Fe(3+) ion per subunit. The iron ion 1 is coordinated via 4 cysteine residues.</text>
</comment>
<evidence type="ECO:0000256" key="5">
    <source>
        <dbReference type="ARBA" id="ARBA00022982"/>
    </source>
</evidence>
<feature type="binding site" evidence="7">
    <location>
        <position position="29"/>
    </location>
    <ligand>
        <name>Fe cation</name>
        <dbReference type="ChEBI" id="CHEBI:24875"/>
        <label>1</label>
    </ligand>
</feature>
<evidence type="ECO:0000256" key="3">
    <source>
        <dbReference type="ARBA" id="ARBA00022448"/>
    </source>
</evidence>
<dbReference type="STRING" id="410358.Mlab_0173"/>
<keyword evidence="4 7" id="KW-0479">Metal-binding</keyword>
<dbReference type="PANTHER" id="PTHR36541:SF1">
    <property type="entry name" value="SUPEROXIDE REDUCTASE-RELATED"/>
    <property type="match status" value="1"/>
</dbReference>
<comment type="similarity">
    <text evidence="2">Belongs to the desulfoferrodoxin family.</text>
</comment>
<comment type="cofactor">
    <cofactor evidence="7">
        <name>Fe(2+)</name>
        <dbReference type="ChEBI" id="CHEBI:29033"/>
    </cofactor>
    <text evidence="7">Binds 1 Fe(2+) ion per subunit. The iron ion 2 is coordinated via four histidines and one cysteine residue.</text>
</comment>
<dbReference type="eggNOG" id="arCOG02146">
    <property type="taxonomic scope" value="Archaea"/>
</dbReference>
<dbReference type="GO" id="GO:0019430">
    <property type="term" value="P:removal of superoxide radicals"/>
    <property type="evidence" value="ECO:0007669"/>
    <property type="project" value="InterPro"/>
</dbReference>
<comment type="cofactor">
    <cofactor evidence="1">
        <name>Cu(2+)</name>
        <dbReference type="ChEBI" id="CHEBI:29036"/>
    </cofactor>
</comment>
<feature type="binding site" evidence="7">
    <location>
        <position position="69"/>
    </location>
    <ligand>
        <name>Fe cation</name>
        <dbReference type="ChEBI" id="CHEBI:24875"/>
        <label>2</label>
        <note>catalytic</note>
    </ligand>
</feature>